<dbReference type="InterPro" id="IPR046342">
    <property type="entry name" value="CBS_dom_sf"/>
</dbReference>
<dbReference type="RefSeq" id="WP_379871858.1">
    <property type="nucleotide sequence ID" value="NZ_JBHTBH010000007.1"/>
</dbReference>
<dbReference type="EMBL" id="JBHTBH010000007">
    <property type="protein sequence ID" value="MFC7329199.1"/>
    <property type="molecule type" value="Genomic_DNA"/>
</dbReference>
<reference evidence="4" key="1">
    <citation type="journal article" date="2019" name="Int. J. Syst. Evol. Microbiol.">
        <title>The Global Catalogue of Microorganisms (GCM) 10K type strain sequencing project: providing services to taxonomists for standard genome sequencing and annotation.</title>
        <authorList>
            <consortium name="The Broad Institute Genomics Platform"/>
            <consortium name="The Broad Institute Genome Sequencing Center for Infectious Disease"/>
            <person name="Wu L."/>
            <person name="Ma J."/>
        </authorList>
    </citation>
    <scope>NUCLEOTIDE SEQUENCE [LARGE SCALE GENOMIC DNA]</scope>
    <source>
        <strain evidence="4">CGMCC 4.7382</strain>
    </source>
</reference>
<accession>A0ABW2KIP2</accession>
<keyword evidence="4" id="KW-1185">Reference proteome</keyword>
<dbReference type="PROSITE" id="PS51371">
    <property type="entry name" value="CBS"/>
    <property type="match status" value="1"/>
</dbReference>
<evidence type="ECO:0000259" key="2">
    <source>
        <dbReference type="PROSITE" id="PS51371"/>
    </source>
</evidence>
<gene>
    <name evidence="3" type="ORF">ACFQRF_15795</name>
</gene>
<sequence>MTSSIPVAWLVRGGRDGERENAAIAEGLMIAGWDEVGDLSACTTREALRSELRRTYPDFGKALIANWTGQLWRFRSVIAVGDLIVLPMKTRHAMVAIGRVTGDYVFRAGAPVGFRHVRSVEWLRTDVPRDAIKQDLLHSMGSLLTVCGLTRFDAARRIAHLAAHGTDPGNGDTTATEYSAASSAELLQEAVNRAPDNPVRLTIRAFLEHWGTIRRTAPAVERINKDLEDEGLATRPPFTEGWIDNIIELVQVGAEPTAGRPMTTSPVIEDVDDGLEREAVTPRLGDLESANRPVTSVTPQTPISKAMTIMLARNFSQLAVIAEDGTYHGAVSWESIGRARIADPSAQLAQATVAAPLVEYDELLLNQIEPIYTKGFVFVRSPDKSGVTGIVTAADLTRRFGDLARPFVLIEEIERRLRHRVNEVIPLPVIQSYARRKKEHVRSADSLTLGNYRFLLGDAANWALMCWNLDHDLFLELLGAVISIRNETMHFSSDPMPPEDLEKLESFLTLLRTVDPTH</sequence>
<keyword evidence="1" id="KW-0129">CBS domain</keyword>
<evidence type="ECO:0000313" key="3">
    <source>
        <dbReference type="EMBL" id="MFC7329199.1"/>
    </source>
</evidence>
<dbReference type="Pfam" id="PF00571">
    <property type="entry name" value="CBS"/>
    <property type="match status" value="1"/>
</dbReference>
<evidence type="ECO:0000256" key="1">
    <source>
        <dbReference type="PROSITE-ProRule" id="PRU00703"/>
    </source>
</evidence>
<protein>
    <submittedName>
        <fullName evidence="3">CBS domain-containing protein</fullName>
    </submittedName>
</protein>
<comment type="caution">
    <text evidence="3">The sequence shown here is derived from an EMBL/GenBank/DDBJ whole genome shotgun (WGS) entry which is preliminary data.</text>
</comment>
<organism evidence="3 4">
    <name type="scientific">Marinactinospora rubrisoli</name>
    <dbReference type="NCBI Taxonomy" id="2715399"/>
    <lineage>
        <taxon>Bacteria</taxon>
        <taxon>Bacillati</taxon>
        <taxon>Actinomycetota</taxon>
        <taxon>Actinomycetes</taxon>
        <taxon>Streptosporangiales</taxon>
        <taxon>Nocardiopsidaceae</taxon>
        <taxon>Marinactinospora</taxon>
    </lineage>
</organism>
<dbReference type="Proteomes" id="UP001596540">
    <property type="component" value="Unassembled WGS sequence"/>
</dbReference>
<evidence type="ECO:0000313" key="4">
    <source>
        <dbReference type="Proteomes" id="UP001596540"/>
    </source>
</evidence>
<dbReference type="Gene3D" id="3.10.580.10">
    <property type="entry name" value="CBS-domain"/>
    <property type="match status" value="1"/>
</dbReference>
<dbReference type="SUPFAM" id="SSF54631">
    <property type="entry name" value="CBS-domain pair"/>
    <property type="match status" value="1"/>
</dbReference>
<feature type="domain" description="CBS" evidence="2">
    <location>
        <begin position="290"/>
        <end position="348"/>
    </location>
</feature>
<name>A0ABW2KIP2_9ACTN</name>
<dbReference type="InterPro" id="IPR000644">
    <property type="entry name" value="CBS_dom"/>
</dbReference>
<proteinExistence type="predicted"/>